<dbReference type="PANTHER" id="PTHR33755">
    <property type="entry name" value="TOXIN PARE1-RELATED"/>
    <property type="match status" value="1"/>
</dbReference>
<dbReference type="EMBL" id="QJRY01000001">
    <property type="protein sequence ID" value="PYB76884.1"/>
    <property type="molecule type" value="Genomic_DNA"/>
</dbReference>
<dbReference type="Proteomes" id="UP000247536">
    <property type="component" value="Unassembled WGS sequence"/>
</dbReference>
<evidence type="ECO:0000313" key="3">
    <source>
        <dbReference type="EMBL" id="PYB76884.1"/>
    </source>
</evidence>
<keyword evidence="2" id="KW-1277">Toxin-antitoxin system</keyword>
<evidence type="ECO:0000256" key="2">
    <source>
        <dbReference type="ARBA" id="ARBA00022649"/>
    </source>
</evidence>
<evidence type="ECO:0000256" key="1">
    <source>
        <dbReference type="ARBA" id="ARBA00006226"/>
    </source>
</evidence>
<reference evidence="3 4" key="1">
    <citation type="submission" date="2018-06" db="EMBL/GenBank/DDBJ databases">
        <title>Rhizobium wuzhouense sp. nov., isolated from roots of Oryza officinalis.</title>
        <authorList>
            <person name="Yuan T."/>
        </authorList>
    </citation>
    <scope>NUCLEOTIDE SEQUENCE [LARGE SCALE GENOMIC DNA]</scope>
    <source>
        <strain evidence="3 4">W44</strain>
    </source>
</reference>
<protein>
    <submittedName>
        <fullName evidence="3">Type II toxin-antitoxin system RelE/ParE family toxin</fullName>
    </submittedName>
</protein>
<proteinExistence type="inferred from homology"/>
<organism evidence="3 4">
    <name type="scientific">Rhizobium wuzhouense</name>
    <dbReference type="NCBI Taxonomy" id="1986026"/>
    <lineage>
        <taxon>Bacteria</taxon>
        <taxon>Pseudomonadati</taxon>
        <taxon>Pseudomonadota</taxon>
        <taxon>Alphaproteobacteria</taxon>
        <taxon>Hyphomicrobiales</taxon>
        <taxon>Rhizobiaceae</taxon>
        <taxon>Rhizobium/Agrobacterium group</taxon>
        <taxon>Rhizobium</taxon>
    </lineage>
</organism>
<dbReference type="Gene3D" id="3.30.2310.20">
    <property type="entry name" value="RelE-like"/>
    <property type="match status" value="1"/>
</dbReference>
<comment type="caution">
    <text evidence="3">The sequence shown here is derived from an EMBL/GenBank/DDBJ whole genome shotgun (WGS) entry which is preliminary data.</text>
</comment>
<name>A0ABX5NUV4_9HYPH</name>
<keyword evidence="4" id="KW-1185">Reference proteome</keyword>
<gene>
    <name evidence="3" type="ORF">DMY87_00330</name>
</gene>
<accession>A0ABX5NUV4</accession>
<sequence length="105" mass="12171">MKVTFSPSARAYVAREGAYLRERNRAAGDRFLHDVKQFVRALAQFPMMGQEATDMPFGNTRRFTMGEYLIHYELRDPAIVILTIRHGREKPPELPLDDDTDFELP</sequence>
<dbReference type="InterPro" id="IPR035093">
    <property type="entry name" value="RelE/ParE_toxin_dom_sf"/>
</dbReference>
<dbReference type="InterPro" id="IPR007712">
    <property type="entry name" value="RelE/ParE_toxin"/>
</dbReference>
<dbReference type="RefSeq" id="WP_110789317.1">
    <property type="nucleotide sequence ID" value="NZ_QJRY01000001.1"/>
</dbReference>
<dbReference type="InterPro" id="IPR051803">
    <property type="entry name" value="TA_system_RelE-like_toxin"/>
</dbReference>
<comment type="similarity">
    <text evidence="1">Belongs to the RelE toxin family.</text>
</comment>
<evidence type="ECO:0000313" key="4">
    <source>
        <dbReference type="Proteomes" id="UP000247536"/>
    </source>
</evidence>
<dbReference type="Pfam" id="PF05016">
    <property type="entry name" value="ParE_toxin"/>
    <property type="match status" value="1"/>
</dbReference>
<dbReference type="PANTHER" id="PTHR33755:SF7">
    <property type="entry name" value="TOXIN MODULE OF TOXIN-ANTITOXIN SYSTEM RELE_STBE FAMILY"/>
    <property type="match status" value="1"/>
</dbReference>